<name>A0A3P8V1I0_CYNSE</name>
<evidence type="ECO:0000256" key="9">
    <source>
        <dbReference type="ARBA" id="ARBA00023034"/>
    </source>
</evidence>
<accession>A0A3P8V1I0</accession>
<dbReference type="GO" id="GO:0000139">
    <property type="term" value="C:Golgi membrane"/>
    <property type="evidence" value="ECO:0007669"/>
    <property type="project" value="UniProtKB-SubCell"/>
</dbReference>
<dbReference type="STRING" id="244447.ENSCSEP00000009268"/>
<keyword evidence="6" id="KW-0812">Transmembrane</keyword>
<comment type="pathway">
    <text evidence="2">Protein modification; protein glycosylation.</text>
</comment>
<dbReference type="GeneTree" id="ENSGT00940000163421"/>
<keyword evidence="11" id="KW-0472">Membrane</keyword>
<dbReference type="OMA" id="RNTWGSE"/>
<keyword evidence="7" id="KW-0735">Signal-anchor</keyword>
<dbReference type="Ensembl" id="ENSCSET00000009377.1">
    <property type="protein sequence ID" value="ENSCSEP00000009268.1"/>
    <property type="gene ID" value="ENSCSEG00000005955.1"/>
</dbReference>
<keyword evidence="8" id="KW-1133">Transmembrane helix</keyword>
<dbReference type="Proteomes" id="UP000265120">
    <property type="component" value="Chromosome 5"/>
</dbReference>
<dbReference type="AlphaFoldDB" id="A0A3P8V1I0"/>
<dbReference type="FunFam" id="3.90.550.50:FF:000001">
    <property type="entry name" value="Hexosyltransferase"/>
    <property type="match status" value="1"/>
</dbReference>
<comment type="similarity">
    <text evidence="3 13">Belongs to the glycosyltransferase 31 family.</text>
</comment>
<sequence>MQGPMDSRKRFCSSHQCFLFCLLFGLVYFAVYCSNIADFAVDWNSSWWLQTSRNSTARQWTLFVQLQKNVTPSEDVKEQNGTATRNHTLNTTEGRTNITKVTDVELTAERNSSVSVPTTQKVLEPLTPPPYVSPGPYLVEYPSDYHFTINQPKKCEEKKPFVVLLVPVAPRNWAHRDIVRSTWGRESLVLDKVVSLFFLLGLYTGEGSQQLQEQLQLESEEHQDLLQANFVDCYKNLTIKTMMMLEWLDAHCSSVPYAMKIDSDMFLVVPNLIKMLANTPRTNYLTGLVATQGQVLRNPNSKWYVPQDVFPRPFYPRYALGLGYVWSSDLSKKILEASKHVKAIYIEDVYLGLCMEYLGIAPTDPPNWNYFQIIPVPYSRCAFSKLIATTTNERDDRLKMWADFSKPGPYC</sequence>
<evidence type="ECO:0000256" key="13">
    <source>
        <dbReference type="RuleBase" id="RU363063"/>
    </source>
</evidence>
<reference evidence="14" key="2">
    <citation type="submission" date="2025-08" db="UniProtKB">
        <authorList>
            <consortium name="Ensembl"/>
        </authorList>
    </citation>
    <scope>IDENTIFICATION</scope>
</reference>
<keyword evidence="4 13" id="KW-0328">Glycosyltransferase</keyword>
<dbReference type="GO" id="GO:0008499">
    <property type="term" value="F:N-acetyl-beta-D-glucosaminide beta-(1,3)-galactosyltransferase activity"/>
    <property type="evidence" value="ECO:0007669"/>
    <property type="project" value="TreeGrafter"/>
</dbReference>
<evidence type="ECO:0000256" key="2">
    <source>
        <dbReference type="ARBA" id="ARBA00004922"/>
    </source>
</evidence>
<keyword evidence="5" id="KW-0808">Transferase</keyword>
<dbReference type="Gene3D" id="3.90.550.50">
    <property type="match status" value="1"/>
</dbReference>
<dbReference type="KEGG" id="csem:103378872"/>
<evidence type="ECO:0000256" key="6">
    <source>
        <dbReference type="ARBA" id="ARBA00022692"/>
    </source>
</evidence>
<dbReference type="EC" id="2.4.1.-" evidence="13"/>
<evidence type="ECO:0000256" key="10">
    <source>
        <dbReference type="ARBA" id="ARBA00023098"/>
    </source>
</evidence>
<comment type="subcellular location">
    <subcellularLocation>
        <location evidence="1 13">Golgi apparatus membrane</location>
        <topology evidence="1 13">Single-pass type II membrane protein</topology>
    </subcellularLocation>
</comment>
<dbReference type="Pfam" id="PF01762">
    <property type="entry name" value="Galactosyl_T"/>
    <property type="match status" value="1"/>
</dbReference>
<proteinExistence type="inferred from homology"/>
<reference evidence="14 15" key="1">
    <citation type="journal article" date="2014" name="Nat. Genet.">
        <title>Whole-genome sequence of a flatfish provides insights into ZW sex chromosome evolution and adaptation to a benthic lifestyle.</title>
        <authorList>
            <person name="Chen S."/>
            <person name="Zhang G."/>
            <person name="Shao C."/>
            <person name="Huang Q."/>
            <person name="Liu G."/>
            <person name="Zhang P."/>
            <person name="Song W."/>
            <person name="An N."/>
            <person name="Chalopin D."/>
            <person name="Volff J.N."/>
            <person name="Hong Y."/>
            <person name="Li Q."/>
            <person name="Sha Z."/>
            <person name="Zhou H."/>
            <person name="Xie M."/>
            <person name="Yu Q."/>
            <person name="Liu Y."/>
            <person name="Xiang H."/>
            <person name="Wang N."/>
            <person name="Wu K."/>
            <person name="Yang C."/>
            <person name="Zhou Q."/>
            <person name="Liao X."/>
            <person name="Yang L."/>
            <person name="Hu Q."/>
            <person name="Zhang J."/>
            <person name="Meng L."/>
            <person name="Jin L."/>
            <person name="Tian Y."/>
            <person name="Lian J."/>
            <person name="Yang J."/>
            <person name="Miao G."/>
            <person name="Liu S."/>
            <person name="Liang Z."/>
            <person name="Yan F."/>
            <person name="Li Y."/>
            <person name="Sun B."/>
            <person name="Zhang H."/>
            <person name="Zhang J."/>
            <person name="Zhu Y."/>
            <person name="Du M."/>
            <person name="Zhao Y."/>
            <person name="Schartl M."/>
            <person name="Tang Q."/>
            <person name="Wang J."/>
        </authorList>
    </citation>
    <scope>NUCLEOTIDE SEQUENCE</scope>
</reference>
<protein>
    <recommendedName>
        <fullName evidence="13">Hexosyltransferase</fullName>
        <ecNumber evidence="13">2.4.1.-</ecNumber>
    </recommendedName>
</protein>
<evidence type="ECO:0000256" key="11">
    <source>
        <dbReference type="ARBA" id="ARBA00023136"/>
    </source>
</evidence>
<dbReference type="InterPro" id="IPR002659">
    <property type="entry name" value="Glyco_trans_31"/>
</dbReference>
<dbReference type="PANTHER" id="PTHR11214:SF115">
    <property type="entry name" value="HEXOSYLTRANSFERASE"/>
    <property type="match status" value="1"/>
</dbReference>
<keyword evidence="10" id="KW-0443">Lipid metabolism</keyword>
<keyword evidence="9 13" id="KW-0333">Golgi apparatus</keyword>
<evidence type="ECO:0000256" key="3">
    <source>
        <dbReference type="ARBA" id="ARBA00008661"/>
    </source>
</evidence>
<evidence type="ECO:0000313" key="14">
    <source>
        <dbReference type="Ensembl" id="ENSCSEP00000009268.1"/>
    </source>
</evidence>
<evidence type="ECO:0000256" key="1">
    <source>
        <dbReference type="ARBA" id="ARBA00004323"/>
    </source>
</evidence>
<dbReference type="GO" id="GO:0006629">
    <property type="term" value="P:lipid metabolic process"/>
    <property type="evidence" value="ECO:0007669"/>
    <property type="project" value="UniProtKB-KW"/>
</dbReference>
<dbReference type="PANTHER" id="PTHR11214">
    <property type="entry name" value="BETA-1,3-N-ACETYLGLUCOSAMINYLTRANSFERASE"/>
    <property type="match status" value="1"/>
</dbReference>
<dbReference type="FunCoup" id="A0A3P8V1I0">
    <property type="interactions" value="12"/>
</dbReference>
<dbReference type="OrthoDB" id="5512589at2759"/>
<dbReference type="RefSeq" id="XP_008308451.1">
    <property type="nucleotide sequence ID" value="XM_008310229.3"/>
</dbReference>
<evidence type="ECO:0000313" key="15">
    <source>
        <dbReference type="Proteomes" id="UP000265120"/>
    </source>
</evidence>
<evidence type="ECO:0000256" key="7">
    <source>
        <dbReference type="ARBA" id="ARBA00022968"/>
    </source>
</evidence>
<keyword evidence="15" id="KW-1185">Reference proteome</keyword>
<organism evidence="14 15">
    <name type="scientific">Cynoglossus semilaevis</name>
    <name type="common">Tongue sole</name>
    <dbReference type="NCBI Taxonomy" id="244447"/>
    <lineage>
        <taxon>Eukaryota</taxon>
        <taxon>Metazoa</taxon>
        <taxon>Chordata</taxon>
        <taxon>Craniata</taxon>
        <taxon>Vertebrata</taxon>
        <taxon>Euteleostomi</taxon>
        <taxon>Actinopterygii</taxon>
        <taxon>Neopterygii</taxon>
        <taxon>Teleostei</taxon>
        <taxon>Neoteleostei</taxon>
        <taxon>Acanthomorphata</taxon>
        <taxon>Carangaria</taxon>
        <taxon>Pleuronectiformes</taxon>
        <taxon>Pleuronectoidei</taxon>
        <taxon>Cynoglossidae</taxon>
        <taxon>Cynoglossinae</taxon>
        <taxon>Cynoglossus</taxon>
    </lineage>
</organism>
<evidence type="ECO:0000256" key="12">
    <source>
        <dbReference type="ARBA" id="ARBA00023180"/>
    </source>
</evidence>
<evidence type="ECO:0000256" key="5">
    <source>
        <dbReference type="ARBA" id="ARBA00022679"/>
    </source>
</evidence>
<evidence type="ECO:0000256" key="4">
    <source>
        <dbReference type="ARBA" id="ARBA00022676"/>
    </source>
</evidence>
<evidence type="ECO:0000256" key="8">
    <source>
        <dbReference type="ARBA" id="ARBA00022989"/>
    </source>
</evidence>
<dbReference type="GeneID" id="103378872"/>
<dbReference type="GO" id="GO:0006493">
    <property type="term" value="P:protein O-linked glycosylation"/>
    <property type="evidence" value="ECO:0007669"/>
    <property type="project" value="TreeGrafter"/>
</dbReference>
<dbReference type="InParanoid" id="A0A3P8V1I0"/>
<reference evidence="14" key="3">
    <citation type="submission" date="2025-09" db="UniProtKB">
        <authorList>
            <consortium name="Ensembl"/>
        </authorList>
    </citation>
    <scope>IDENTIFICATION</scope>
</reference>
<keyword evidence="12" id="KW-0325">Glycoprotein</keyword>